<gene>
    <name evidence="1" type="ORF">KS4_13110</name>
</gene>
<protein>
    <submittedName>
        <fullName evidence="1">Uncharacterized protein</fullName>
    </submittedName>
</protein>
<accession>A0A517YSR0</accession>
<dbReference type="Gene3D" id="2.60.40.1190">
    <property type="match status" value="1"/>
</dbReference>
<dbReference type="EMBL" id="CP036425">
    <property type="protein sequence ID" value="QDU33266.1"/>
    <property type="molecule type" value="Genomic_DNA"/>
</dbReference>
<sequence length="252" mass="29284">MMLIKQKLHFRICLYCTSVTIVLCGLLSGCSPVSKTKNHSNTHTLLDTQYANELKLPADRLDNQSSTPHEGGWYRWSYNQATDELELRFYFVDSDLLAKGESDQLPHYKLGDVLEIFLQSPQRKHYWEIFVTPRSYRSSLLWTKQHHRGDEDQPSLRIWPRVDVKLHGTLNDSSDIDEGWSGTVYFSVKDFGVMGDTLPLDRSWYVLIARQNYKKIIDKDHRELSSSPGLTQTNFHLHAEYANLDELLQDAY</sequence>
<dbReference type="RefSeq" id="WP_234698861.1">
    <property type="nucleotide sequence ID" value="NZ_CP036425.1"/>
</dbReference>
<organism evidence="1 2">
    <name type="scientific">Poriferisphaera corsica</name>
    <dbReference type="NCBI Taxonomy" id="2528020"/>
    <lineage>
        <taxon>Bacteria</taxon>
        <taxon>Pseudomonadati</taxon>
        <taxon>Planctomycetota</taxon>
        <taxon>Phycisphaerae</taxon>
        <taxon>Phycisphaerales</taxon>
        <taxon>Phycisphaeraceae</taxon>
        <taxon>Poriferisphaera</taxon>
    </lineage>
</organism>
<name>A0A517YSR0_9BACT</name>
<dbReference type="Proteomes" id="UP000317369">
    <property type="component" value="Chromosome"/>
</dbReference>
<evidence type="ECO:0000313" key="2">
    <source>
        <dbReference type="Proteomes" id="UP000317369"/>
    </source>
</evidence>
<dbReference type="PROSITE" id="PS51257">
    <property type="entry name" value="PROKAR_LIPOPROTEIN"/>
    <property type="match status" value="1"/>
</dbReference>
<dbReference type="AlphaFoldDB" id="A0A517YSR0"/>
<proteinExistence type="predicted"/>
<reference evidence="1 2" key="1">
    <citation type="submission" date="2019-02" db="EMBL/GenBank/DDBJ databases">
        <title>Deep-cultivation of Planctomycetes and their phenomic and genomic characterization uncovers novel biology.</title>
        <authorList>
            <person name="Wiegand S."/>
            <person name="Jogler M."/>
            <person name="Boedeker C."/>
            <person name="Pinto D."/>
            <person name="Vollmers J."/>
            <person name="Rivas-Marin E."/>
            <person name="Kohn T."/>
            <person name="Peeters S.H."/>
            <person name="Heuer A."/>
            <person name="Rast P."/>
            <person name="Oberbeckmann S."/>
            <person name="Bunk B."/>
            <person name="Jeske O."/>
            <person name="Meyerdierks A."/>
            <person name="Storesund J.E."/>
            <person name="Kallscheuer N."/>
            <person name="Luecker S."/>
            <person name="Lage O.M."/>
            <person name="Pohl T."/>
            <person name="Merkel B.J."/>
            <person name="Hornburger P."/>
            <person name="Mueller R.-W."/>
            <person name="Bruemmer F."/>
            <person name="Labrenz M."/>
            <person name="Spormann A.M."/>
            <person name="Op den Camp H."/>
            <person name="Overmann J."/>
            <person name="Amann R."/>
            <person name="Jetten M.S.M."/>
            <person name="Mascher T."/>
            <person name="Medema M.H."/>
            <person name="Devos D.P."/>
            <person name="Kaster A.-K."/>
            <person name="Ovreas L."/>
            <person name="Rohde M."/>
            <person name="Galperin M.Y."/>
            <person name="Jogler C."/>
        </authorList>
    </citation>
    <scope>NUCLEOTIDE SEQUENCE [LARGE SCALE GENOMIC DNA]</scope>
    <source>
        <strain evidence="1 2">KS4</strain>
    </source>
</reference>
<keyword evidence="2" id="KW-1185">Reference proteome</keyword>
<dbReference type="KEGG" id="pcor:KS4_13110"/>
<evidence type="ECO:0000313" key="1">
    <source>
        <dbReference type="EMBL" id="QDU33266.1"/>
    </source>
</evidence>